<proteinExistence type="predicted"/>
<dbReference type="InterPro" id="IPR001347">
    <property type="entry name" value="SIS_dom"/>
</dbReference>
<organism evidence="2 3">
    <name type="scientific">Nitrincola tibetensis</name>
    <dbReference type="NCBI Taxonomy" id="2219697"/>
    <lineage>
        <taxon>Bacteria</taxon>
        <taxon>Pseudomonadati</taxon>
        <taxon>Pseudomonadota</taxon>
        <taxon>Gammaproteobacteria</taxon>
        <taxon>Oceanospirillales</taxon>
        <taxon>Oceanospirillaceae</taxon>
        <taxon>Nitrincola</taxon>
    </lineage>
</organism>
<protein>
    <submittedName>
        <fullName evidence="2">MurR/RpiR family transcriptional regulator</fullName>
    </submittedName>
</protein>
<keyword evidence="3" id="KW-1185">Reference proteome</keyword>
<dbReference type="PANTHER" id="PTHR30514">
    <property type="entry name" value="GLUCOKINASE"/>
    <property type="match status" value="1"/>
</dbReference>
<dbReference type="InterPro" id="IPR009057">
    <property type="entry name" value="Homeodomain-like_sf"/>
</dbReference>
<dbReference type="GO" id="GO:1901135">
    <property type="term" value="P:carbohydrate derivative metabolic process"/>
    <property type="evidence" value="ECO:0007669"/>
    <property type="project" value="InterPro"/>
</dbReference>
<evidence type="ECO:0000313" key="2">
    <source>
        <dbReference type="EMBL" id="RAU17301.1"/>
    </source>
</evidence>
<evidence type="ECO:0000313" key="3">
    <source>
        <dbReference type="Proteomes" id="UP000250744"/>
    </source>
</evidence>
<dbReference type="PROSITE" id="PS51071">
    <property type="entry name" value="HTH_RPIR"/>
    <property type="match status" value="1"/>
</dbReference>
<comment type="caution">
    <text evidence="2">The sequence shown here is derived from an EMBL/GenBank/DDBJ whole genome shotgun (WGS) entry which is preliminary data.</text>
</comment>
<dbReference type="Pfam" id="PF01380">
    <property type="entry name" value="SIS"/>
    <property type="match status" value="1"/>
</dbReference>
<dbReference type="OrthoDB" id="3237351at2"/>
<dbReference type="EMBL" id="QKRX01000011">
    <property type="protein sequence ID" value="RAU17301.1"/>
    <property type="molecule type" value="Genomic_DNA"/>
</dbReference>
<dbReference type="GO" id="GO:0003700">
    <property type="term" value="F:DNA-binding transcription factor activity"/>
    <property type="evidence" value="ECO:0007669"/>
    <property type="project" value="InterPro"/>
</dbReference>
<accession>A0A364NJT6</accession>
<dbReference type="SUPFAM" id="SSF46689">
    <property type="entry name" value="Homeodomain-like"/>
    <property type="match status" value="1"/>
</dbReference>
<sequence length="291" mass="31802">MPSTQAPTFLSRIRSALPDLHPSERRLADTLLSFPGEIASYSATELSQLANVSNATVTRFVRRLGYSSFDEARQAARLTQQSGAAVFQSLVSKQGPESALAAHIEQSRINTENSFAGITLAEIDEIASAMLKANRVWIIGFRTAHAFAVYLGAQMGQILPNLTLLPQAGQTLAESLCSIDKHDLVLVFSLRRPIKQLENIFRELANTDACSLVITDTPALSQINTTPSFENLFNPTWTLRVQTTAPGPLFNHAAVLALCHLISTRLLELSGPTGRRRLLSIEALHDTLDEI</sequence>
<feature type="domain" description="HTH rpiR-type" evidence="1">
    <location>
        <begin position="7"/>
        <end position="83"/>
    </location>
</feature>
<name>A0A364NJT6_9GAMM</name>
<dbReference type="InterPro" id="IPR000281">
    <property type="entry name" value="HTH_RpiR"/>
</dbReference>
<dbReference type="InterPro" id="IPR047640">
    <property type="entry name" value="RpiR-like"/>
</dbReference>
<dbReference type="Proteomes" id="UP000250744">
    <property type="component" value="Unassembled WGS sequence"/>
</dbReference>
<evidence type="ECO:0000259" key="1">
    <source>
        <dbReference type="PROSITE" id="PS51071"/>
    </source>
</evidence>
<dbReference type="InterPro" id="IPR036388">
    <property type="entry name" value="WH-like_DNA-bd_sf"/>
</dbReference>
<dbReference type="InterPro" id="IPR046348">
    <property type="entry name" value="SIS_dom_sf"/>
</dbReference>
<dbReference type="Gene3D" id="3.40.50.10490">
    <property type="entry name" value="Glucose-6-phosphate isomerase like protein, domain 1"/>
    <property type="match status" value="1"/>
</dbReference>
<dbReference type="GO" id="GO:0097367">
    <property type="term" value="F:carbohydrate derivative binding"/>
    <property type="evidence" value="ECO:0007669"/>
    <property type="project" value="InterPro"/>
</dbReference>
<dbReference type="Pfam" id="PF01418">
    <property type="entry name" value="HTH_6"/>
    <property type="match status" value="1"/>
</dbReference>
<dbReference type="GO" id="GO:0003677">
    <property type="term" value="F:DNA binding"/>
    <property type="evidence" value="ECO:0007669"/>
    <property type="project" value="InterPro"/>
</dbReference>
<dbReference type="RefSeq" id="WP_112159956.1">
    <property type="nucleotide sequence ID" value="NZ_QKRX01000011.1"/>
</dbReference>
<dbReference type="AlphaFoldDB" id="A0A364NJT6"/>
<dbReference type="PANTHER" id="PTHR30514:SF18">
    <property type="entry name" value="RPIR-FAMILY TRANSCRIPTIONAL REGULATOR"/>
    <property type="match status" value="1"/>
</dbReference>
<reference evidence="2 3" key="1">
    <citation type="submission" date="2018-06" db="EMBL/GenBank/DDBJ databases">
        <title>Nitrincola tibetense sp. nov., isolated from Lake XuguoCo on Tibetan Plateau.</title>
        <authorList>
            <person name="Xing P."/>
        </authorList>
    </citation>
    <scope>NUCLEOTIDE SEQUENCE [LARGE SCALE GENOMIC DNA]</scope>
    <source>
        <strain evidence="3">xg18</strain>
    </source>
</reference>
<gene>
    <name evidence="2" type="ORF">DN062_14170</name>
</gene>
<dbReference type="SUPFAM" id="SSF53697">
    <property type="entry name" value="SIS domain"/>
    <property type="match status" value="1"/>
</dbReference>
<dbReference type="Gene3D" id="1.10.10.10">
    <property type="entry name" value="Winged helix-like DNA-binding domain superfamily/Winged helix DNA-binding domain"/>
    <property type="match status" value="1"/>
</dbReference>